<dbReference type="AlphaFoldDB" id="A0A835M9M5"/>
<gene>
    <name evidence="2" type="ORF">IFM89_011340</name>
</gene>
<sequence length="112" mass="13557">MFLLFDSLEVVMMLHSLSHETVYCYYAYGTLLKRLVSNELLILRSKVYIDVIDKKYLFSLYYIAAIIHSYCILMTQLVTRCILLFSWIRIVHIYTKYFRMSQHVPYVRLYSF</sequence>
<keyword evidence="3" id="KW-1185">Reference proteome</keyword>
<organism evidence="2 3">
    <name type="scientific">Coptis chinensis</name>
    <dbReference type="NCBI Taxonomy" id="261450"/>
    <lineage>
        <taxon>Eukaryota</taxon>
        <taxon>Viridiplantae</taxon>
        <taxon>Streptophyta</taxon>
        <taxon>Embryophyta</taxon>
        <taxon>Tracheophyta</taxon>
        <taxon>Spermatophyta</taxon>
        <taxon>Magnoliopsida</taxon>
        <taxon>Ranunculales</taxon>
        <taxon>Ranunculaceae</taxon>
        <taxon>Coptidoideae</taxon>
        <taxon>Coptis</taxon>
    </lineage>
</organism>
<dbReference type="Proteomes" id="UP000631114">
    <property type="component" value="Unassembled WGS sequence"/>
</dbReference>
<feature type="transmembrane region" description="Helical" evidence="1">
    <location>
        <begin position="60"/>
        <end position="90"/>
    </location>
</feature>
<protein>
    <submittedName>
        <fullName evidence="2">Uncharacterized protein</fullName>
    </submittedName>
</protein>
<comment type="caution">
    <text evidence="2">The sequence shown here is derived from an EMBL/GenBank/DDBJ whole genome shotgun (WGS) entry which is preliminary data.</text>
</comment>
<evidence type="ECO:0000313" key="2">
    <source>
        <dbReference type="EMBL" id="KAF9624415.1"/>
    </source>
</evidence>
<proteinExistence type="predicted"/>
<keyword evidence="1" id="KW-1133">Transmembrane helix</keyword>
<reference evidence="2 3" key="1">
    <citation type="submission" date="2020-10" db="EMBL/GenBank/DDBJ databases">
        <title>The Coptis chinensis genome and diversification of protoberbering-type alkaloids.</title>
        <authorList>
            <person name="Wang B."/>
            <person name="Shu S."/>
            <person name="Song C."/>
            <person name="Liu Y."/>
        </authorList>
    </citation>
    <scope>NUCLEOTIDE SEQUENCE [LARGE SCALE GENOMIC DNA]</scope>
    <source>
        <strain evidence="2">HL-2020</strain>
        <tissue evidence="2">Leaf</tissue>
    </source>
</reference>
<name>A0A835M9M5_9MAGN</name>
<keyword evidence="1" id="KW-0812">Transmembrane</keyword>
<dbReference type="EMBL" id="JADFTS010000001">
    <property type="protein sequence ID" value="KAF9624415.1"/>
    <property type="molecule type" value="Genomic_DNA"/>
</dbReference>
<keyword evidence="1" id="KW-0472">Membrane</keyword>
<accession>A0A835M9M5</accession>
<evidence type="ECO:0000313" key="3">
    <source>
        <dbReference type="Proteomes" id="UP000631114"/>
    </source>
</evidence>
<evidence type="ECO:0000256" key="1">
    <source>
        <dbReference type="SAM" id="Phobius"/>
    </source>
</evidence>